<evidence type="ECO:0000256" key="5">
    <source>
        <dbReference type="ARBA" id="ARBA00023157"/>
    </source>
</evidence>
<evidence type="ECO:0000256" key="7">
    <source>
        <dbReference type="PIRSR" id="PIRSR601382-2"/>
    </source>
</evidence>
<dbReference type="Proteomes" id="UP000799302">
    <property type="component" value="Unassembled WGS sequence"/>
</dbReference>
<dbReference type="AlphaFoldDB" id="A0A6A6U081"/>
<keyword evidence="13" id="KW-1185">Reference proteome</keyword>
<feature type="signal peptide" evidence="11">
    <location>
        <begin position="1"/>
        <end position="25"/>
    </location>
</feature>
<feature type="disulfide bond" evidence="8">
    <location>
        <begin position="654"/>
        <end position="683"/>
    </location>
</feature>
<dbReference type="PANTHER" id="PTHR11742:SF103">
    <property type="entry name" value="ENDOPLASMIC RETICULUM MANNOSIDASE MNL2-RELATED"/>
    <property type="match status" value="1"/>
</dbReference>
<evidence type="ECO:0000313" key="13">
    <source>
        <dbReference type="Proteomes" id="UP000799302"/>
    </source>
</evidence>
<dbReference type="GO" id="GO:0016020">
    <property type="term" value="C:membrane"/>
    <property type="evidence" value="ECO:0007669"/>
    <property type="project" value="InterPro"/>
</dbReference>
<feature type="active site" description="Proton donor" evidence="6">
    <location>
        <position position="308"/>
    </location>
</feature>
<dbReference type="InterPro" id="IPR001382">
    <property type="entry name" value="Glyco_hydro_47"/>
</dbReference>
<evidence type="ECO:0000256" key="11">
    <source>
        <dbReference type="SAM" id="SignalP"/>
    </source>
</evidence>
<name>A0A6A6U081_9PEZI</name>
<feature type="compositionally biased region" description="Polar residues" evidence="10">
    <location>
        <begin position="134"/>
        <end position="148"/>
    </location>
</feature>
<feature type="binding site" evidence="7">
    <location>
        <position position="985"/>
    </location>
    <ligand>
        <name>Ca(2+)</name>
        <dbReference type="ChEBI" id="CHEBI:29108"/>
    </ligand>
</feature>
<dbReference type="InterPro" id="IPR050749">
    <property type="entry name" value="Glycosyl_Hydrolase_47"/>
</dbReference>
<feature type="active site" description="Proton donor" evidence="6">
    <location>
        <position position="697"/>
    </location>
</feature>
<evidence type="ECO:0000256" key="10">
    <source>
        <dbReference type="SAM" id="MobiDB-lite"/>
    </source>
</evidence>
<dbReference type="PRINTS" id="PR00747">
    <property type="entry name" value="GLYHDRLASE47"/>
</dbReference>
<dbReference type="OrthoDB" id="8118055at2759"/>
<dbReference type="InterPro" id="IPR036026">
    <property type="entry name" value="Seven-hairpin_glycosidases"/>
</dbReference>
<feature type="active site" evidence="6">
    <location>
        <position position="578"/>
    </location>
</feature>
<feature type="active site" evidence="6">
    <location>
        <position position="899"/>
    </location>
</feature>
<dbReference type="SUPFAM" id="SSF48225">
    <property type="entry name" value="Seven-hairpin glycosidases"/>
    <property type="match status" value="1"/>
</dbReference>
<dbReference type="UniPathway" id="UPA00378"/>
<organism evidence="12 13">
    <name type="scientific">Microthyrium microscopicum</name>
    <dbReference type="NCBI Taxonomy" id="703497"/>
    <lineage>
        <taxon>Eukaryota</taxon>
        <taxon>Fungi</taxon>
        <taxon>Dikarya</taxon>
        <taxon>Ascomycota</taxon>
        <taxon>Pezizomycotina</taxon>
        <taxon>Dothideomycetes</taxon>
        <taxon>Dothideomycetes incertae sedis</taxon>
        <taxon>Microthyriales</taxon>
        <taxon>Microthyriaceae</taxon>
        <taxon>Microthyrium</taxon>
    </lineage>
</organism>
<dbReference type="Pfam" id="PF01532">
    <property type="entry name" value="Glyco_hydro_47"/>
    <property type="match status" value="1"/>
</dbReference>
<reference evidence="12" key="1">
    <citation type="journal article" date="2020" name="Stud. Mycol.">
        <title>101 Dothideomycetes genomes: a test case for predicting lifestyles and emergence of pathogens.</title>
        <authorList>
            <person name="Haridas S."/>
            <person name="Albert R."/>
            <person name="Binder M."/>
            <person name="Bloem J."/>
            <person name="Labutti K."/>
            <person name="Salamov A."/>
            <person name="Andreopoulos B."/>
            <person name="Baker S."/>
            <person name="Barry K."/>
            <person name="Bills G."/>
            <person name="Bluhm B."/>
            <person name="Cannon C."/>
            <person name="Castanera R."/>
            <person name="Culley D."/>
            <person name="Daum C."/>
            <person name="Ezra D."/>
            <person name="Gonzalez J."/>
            <person name="Henrissat B."/>
            <person name="Kuo A."/>
            <person name="Liang C."/>
            <person name="Lipzen A."/>
            <person name="Lutzoni F."/>
            <person name="Magnuson J."/>
            <person name="Mondo S."/>
            <person name="Nolan M."/>
            <person name="Ohm R."/>
            <person name="Pangilinan J."/>
            <person name="Park H.-J."/>
            <person name="Ramirez L."/>
            <person name="Alfaro M."/>
            <person name="Sun H."/>
            <person name="Tritt A."/>
            <person name="Yoshinaga Y."/>
            <person name="Zwiers L.-H."/>
            <person name="Turgeon B."/>
            <person name="Goodwin S."/>
            <person name="Spatafora J."/>
            <person name="Crous P."/>
            <person name="Grigoriev I."/>
        </authorList>
    </citation>
    <scope>NUCLEOTIDE SEQUENCE</scope>
    <source>
        <strain evidence="12">CBS 115976</strain>
    </source>
</reference>
<evidence type="ECO:0000256" key="3">
    <source>
        <dbReference type="ARBA" id="ARBA00007658"/>
    </source>
</evidence>
<comment type="pathway">
    <text evidence="2">Protein modification; protein glycosylation.</text>
</comment>
<feature type="region of interest" description="Disordered" evidence="10">
    <location>
        <begin position="757"/>
        <end position="867"/>
    </location>
</feature>
<accession>A0A6A6U081</accession>
<dbReference type="PANTHER" id="PTHR11742">
    <property type="entry name" value="MANNOSYL-OLIGOSACCHARIDE ALPHA-1,2-MANNOSIDASE-RELATED"/>
    <property type="match status" value="1"/>
</dbReference>
<feature type="compositionally biased region" description="Basic and acidic residues" evidence="10">
    <location>
        <begin position="796"/>
        <end position="827"/>
    </location>
</feature>
<evidence type="ECO:0000313" key="12">
    <source>
        <dbReference type="EMBL" id="KAF2664837.1"/>
    </source>
</evidence>
<dbReference type="EMBL" id="MU004241">
    <property type="protein sequence ID" value="KAF2664837.1"/>
    <property type="molecule type" value="Genomic_DNA"/>
</dbReference>
<keyword evidence="11" id="KW-0732">Signal</keyword>
<keyword evidence="5 8" id="KW-1015">Disulfide bond</keyword>
<evidence type="ECO:0000256" key="6">
    <source>
        <dbReference type="PIRSR" id="PIRSR601382-1"/>
    </source>
</evidence>
<evidence type="ECO:0000256" key="8">
    <source>
        <dbReference type="PIRSR" id="PIRSR601382-3"/>
    </source>
</evidence>
<dbReference type="GO" id="GO:0005783">
    <property type="term" value="C:endoplasmic reticulum"/>
    <property type="evidence" value="ECO:0007669"/>
    <property type="project" value="TreeGrafter"/>
</dbReference>
<evidence type="ECO:0000256" key="9">
    <source>
        <dbReference type="RuleBase" id="RU361193"/>
    </source>
</evidence>
<feature type="chain" id="PRO_5025438900" description="alpha-1,2-Mannosidase" evidence="11">
    <location>
        <begin position="26"/>
        <end position="995"/>
    </location>
</feature>
<dbReference type="GO" id="GO:0004571">
    <property type="term" value="F:mannosyl-oligosaccharide 1,2-alpha-mannosidase activity"/>
    <property type="evidence" value="ECO:0007669"/>
    <property type="project" value="InterPro"/>
</dbReference>
<gene>
    <name evidence="12" type="ORF">BT63DRAFT_434445</name>
</gene>
<feature type="compositionally biased region" description="Basic and acidic residues" evidence="10">
    <location>
        <begin position="42"/>
        <end position="62"/>
    </location>
</feature>
<dbReference type="Gene3D" id="1.50.10.10">
    <property type="match status" value="3"/>
</dbReference>
<keyword evidence="7" id="KW-0479">Metal-binding</keyword>
<proteinExistence type="inferred from homology"/>
<feature type="compositionally biased region" description="Basic and acidic residues" evidence="10">
    <location>
        <begin position="175"/>
        <end position="185"/>
    </location>
</feature>
<feature type="compositionally biased region" description="Polar residues" evidence="10">
    <location>
        <begin position="771"/>
        <end position="785"/>
    </location>
</feature>
<feature type="region of interest" description="Disordered" evidence="10">
    <location>
        <begin position="42"/>
        <end position="202"/>
    </location>
</feature>
<dbReference type="GO" id="GO:0005975">
    <property type="term" value="P:carbohydrate metabolic process"/>
    <property type="evidence" value="ECO:0007669"/>
    <property type="project" value="InterPro"/>
</dbReference>
<keyword evidence="7" id="KW-0106">Calcium</keyword>
<keyword evidence="9 12" id="KW-0326">Glycosidase</keyword>
<sequence>MFRMRRYRVFVILAALSVFLLYRFSQPSQWESSSSAAIKDRLGLGHQTKGPDHTTTEKDTSRRPLSRPQNETPNQPKIPHEEPPKVQPPAAEHIPKPVQEAPKPKSGDGKPASGQDPAERNKANSKAESPPSPSKTENGQTGSLSEPANNEHGEIVLAEGGEGRLPIDHLPTNGPKERWTKRPEHYPVPTESIIPLPTGKGKTIPKIQHTFKKETSEAKSERQQQLATIKEAFLHAWNGYKTKAWGRDELKPVTGSARNTFNGWSATLVDAMDTMWIMGLTKEFEESVEFVKNIDFYASTRSEIPIFETTIRYLGGLLGAYDVSDGKYPVLLDRARDLGDFIMAAFDTPNRMPLTYYPWKEAFASQPHRASRAVLAEIGSLQMEFTRLAQLTGNSSYYDAITRVVDAMEVFQSNTSMPGIWPADIDTSGCAKSNNIYPAPMRNAADTFIIPHTGPIDDDEIPLAQPVAVPVTLENPKGGNGDDKLIIKASKDALKPPGGGTVHYDSFAPYKRDIVKRQNLDAPPNSIPDPSLLVTGNRMPDPVSTPIRNTEDNEEPCLKWGLSMPPGLEKYTLGSTADSAFEYLPKQYLLLAGQVEKYREMYERAMDVANDKLIFRIMIPDEKRELLVAGEAHYTSYTGVKEMTFKPDQTHLVCFVGGMFAMGAKMFDRPNDLDIAAKLTDACVWSYESTTTGIMPETFEVVRCDSRKECSWNETKWHEEIDPMAESRLEMYESQMKSYREQMAEFSMTAVAKAAAATPQPVDAEPAVPPTNAQNRAQSQTTRSSPARAVVTEAQDSAREPPKGFDRIQKQPEPVRIEHTNKKRQDLGDINNLQDTPSPTIDEESTFTPPTVVEDAPPSIWSPTKPQSRAEYVKSQIDEYKLKPGMRSIRDARYLLRPEALESVFYMHRISGSPYWRKAGWKMVSAMLKTTRTQYGHSSIRDVFASAPAFEDEMESFWLAETLKYAWLLFEDESKWSLDEWVLNTEAHLFKRPKA</sequence>
<dbReference type="InterPro" id="IPR012341">
    <property type="entry name" value="6hp_glycosidase-like_sf"/>
</dbReference>
<dbReference type="EC" id="3.2.1.-" evidence="9"/>
<keyword evidence="4 9" id="KW-0378">Hydrolase</keyword>
<evidence type="ECO:0000256" key="4">
    <source>
        <dbReference type="ARBA" id="ARBA00022801"/>
    </source>
</evidence>
<comment type="similarity">
    <text evidence="3 9">Belongs to the glycosyl hydrolase 47 family.</text>
</comment>
<evidence type="ECO:0000256" key="1">
    <source>
        <dbReference type="ARBA" id="ARBA00001913"/>
    </source>
</evidence>
<dbReference type="GO" id="GO:0036503">
    <property type="term" value="P:ERAD pathway"/>
    <property type="evidence" value="ECO:0007669"/>
    <property type="project" value="UniProtKB-ARBA"/>
</dbReference>
<dbReference type="GO" id="GO:0005509">
    <property type="term" value="F:calcium ion binding"/>
    <property type="evidence" value="ECO:0007669"/>
    <property type="project" value="InterPro"/>
</dbReference>
<protein>
    <recommendedName>
        <fullName evidence="9">alpha-1,2-Mannosidase</fullName>
        <ecNumber evidence="9">3.2.1.-</ecNumber>
    </recommendedName>
</protein>
<evidence type="ECO:0000256" key="2">
    <source>
        <dbReference type="ARBA" id="ARBA00004922"/>
    </source>
</evidence>
<comment type="cofactor">
    <cofactor evidence="1 7">
        <name>Ca(2+)</name>
        <dbReference type="ChEBI" id="CHEBI:29108"/>
    </cofactor>
</comment>